<evidence type="ECO:0000256" key="2">
    <source>
        <dbReference type="ARBA" id="ARBA00023015"/>
    </source>
</evidence>
<protein>
    <submittedName>
        <fullName evidence="6">LacI family transcriptional regulator</fullName>
    </submittedName>
</protein>
<dbReference type="CDD" id="cd01392">
    <property type="entry name" value="HTH_LacI"/>
    <property type="match status" value="1"/>
</dbReference>
<evidence type="ECO:0000313" key="7">
    <source>
        <dbReference type="Proteomes" id="UP000479226"/>
    </source>
</evidence>
<keyword evidence="2" id="KW-0805">Transcription regulation</keyword>
<keyword evidence="4" id="KW-0804">Transcription</keyword>
<sequence length="333" mass="35690">MGTMADVAREAGVSISTVSHVLNETRPVSPDTRQRVMDAMAATHFRRNALATALVTSRTHAIGLSISALQNPYFANLVHAIEKRASARGYSLVMGDSHDDAEVEGTLLGTLLDRRVDGMIIAPAPHSETANLPRILADGTPVVLIDRHADVDCDQVAPDNVEPTRLITAHLIEHGHRHIAAITGLPGIQSTEERIEGFRAAVAAAGPGVQSVMAVGNSKAKDAYRAVTKLFSNAESRPTALVVLNNAMTIGSMQALKDLGLKVPGDVALACYDDFEWADVFEPQLTAIEQDVKSMGRAAVDLLIDRIDGKAAPRQVLRTKTIYHHRNSCGCTD</sequence>
<evidence type="ECO:0000256" key="1">
    <source>
        <dbReference type="ARBA" id="ARBA00022491"/>
    </source>
</evidence>
<keyword evidence="3" id="KW-0238">DNA-binding</keyword>
<dbReference type="InterPro" id="IPR046335">
    <property type="entry name" value="LacI/GalR-like_sensor"/>
</dbReference>
<dbReference type="InterPro" id="IPR010982">
    <property type="entry name" value="Lambda_DNA-bd_dom_sf"/>
</dbReference>
<dbReference type="Proteomes" id="UP000479226">
    <property type="component" value="Unassembled WGS sequence"/>
</dbReference>
<dbReference type="SMART" id="SM00354">
    <property type="entry name" value="HTH_LACI"/>
    <property type="match status" value="1"/>
</dbReference>
<name>A0ABX0DEA5_9MICC</name>
<evidence type="ECO:0000259" key="5">
    <source>
        <dbReference type="PROSITE" id="PS50932"/>
    </source>
</evidence>
<dbReference type="PANTHER" id="PTHR30146">
    <property type="entry name" value="LACI-RELATED TRANSCRIPTIONAL REPRESSOR"/>
    <property type="match status" value="1"/>
</dbReference>
<evidence type="ECO:0000256" key="4">
    <source>
        <dbReference type="ARBA" id="ARBA00023163"/>
    </source>
</evidence>
<keyword evidence="7" id="KW-1185">Reference proteome</keyword>
<keyword evidence="1" id="KW-0678">Repressor</keyword>
<dbReference type="Pfam" id="PF00356">
    <property type="entry name" value="LacI"/>
    <property type="match status" value="1"/>
</dbReference>
<dbReference type="PROSITE" id="PS50932">
    <property type="entry name" value="HTH_LACI_2"/>
    <property type="match status" value="1"/>
</dbReference>
<organism evidence="6 7">
    <name type="scientific">Arthrobacter silviterrae</name>
    <dbReference type="NCBI Taxonomy" id="2026658"/>
    <lineage>
        <taxon>Bacteria</taxon>
        <taxon>Bacillati</taxon>
        <taxon>Actinomycetota</taxon>
        <taxon>Actinomycetes</taxon>
        <taxon>Micrococcales</taxon>
        <taxon>Micrococcaceae</taxon>
        <taxon>Arthrobacter</taxon>
    </lineage>
</organism>
<dbReference type="Pfam" id="PF13377">
    <property type="entry name" value="Peripla_BP_3"/>
    <property type="match status" value="1"/>
</dbReference>
<accession>A0ABX0DEA5</accession>
<dbReference type="Gene3D" id="3.40.50.2300">
    <property type="match status" value="2"/>
</dbReference>
<evidence type="ECO:0000256" key="3">
    <source>
        <dbReference type="ARBA" id="ARBA00023125"/>
    </source>
</evidence>
<dbReference type="EMBL" id="JAAKZI010000019">
    <property type="protein sequence ID" value="NGN84090.1"/>
    <property type="molecule type" value="Genomic_DNA"/>
</dbReference>
<dbReference type="SUPFAM" id="SSF47413">
    <property type="entry name" value="lambda repressor-like DNA-binding domains"/>
    <property type="match status" value="1"/>
</dbReference>
<dbReference type="InterPro" id="IPR028082">
    <property type="entry name" value="Peripla_BP_I"/>
</dbReference>
<gene>
    <name evidence="6" type="ORF">G6N77_11550</name>
</gene>
<dbReference type="PRINTS" id="PR00036">
    <property type="entry name" value="HTHLACI"/>
</dbReference>
<dbReference type="Gene3D" id="1.10.260.40">
    <property type="entry name" value="lambda repressor-like DNA-binding domains"/>
    <property type="match status" value="1"/>
</dbReference>
<dbReference type="CDD" id="cd06267">
    <property type="entry name" value="PBP1_LacI_sugar_binding-like"/>
    <property type="match status" value="1"/>
</dbReference>
<evidence type="ECO:0000313" key="6">
    <source>
        <dbReference type="EMBL" id="NGN84090.1"/>
    </source>
</evidence>
<reference evidence="6 7" key="1">
    <citation type="submission" date="2020-02" db="EMBL/GenBank/DDBJ databases">
        <title>Genome sequence of the type strain DSM 27180 of Arthrobacter silviterrae.</title>
        <authorList>
            <person name="Gao J."/>
            <person name="Sun J."/>
        </authorList>
    </citation>
    <scope>NUCLEOTIDE SEQUENCE [LARGE SCALE GENOMIC DNA]</scope>
    <source>
        <strain evidence="6 7">DSM 27180</strain>
    </source>
</reference>
<dbReference type="SUPFAM" id="SSF53822">
    <property type="entry name" value="Periplasmic binding protein-like I"/>
    <property type="match status" value="1"/>
</dbReference>
<comment type="caution">
    <text evidence="6">The sequence shown here is derived from an EMBL/GenBank/DDBJ whole genome shotgun (WGS) entry which is preliminary data.</text>
</comment>
<proteinExistence type="predicted"/>
<dbReference type="PANTHER" id="PTHR30146:SF148">
    <property type="entry name" value="HTH-TYPE TRANSCRIPTIONAL REPRESSOR PURR-RELATED"/>
    <property type="match status" value="1"/>
</dbReference>
<dbReference type="InterPro" id="IPR000843">
    <property type="entry name" value="HTH_LacI"/>
</dbReference>
<feature type="domain" description="HTH lacI-type" evidence="5">
    <location>
        <begin position="3"/>
        <end position="56"/>
    </location>
</feature>
<dbReference type="PROSITE" id="PS00356">
    <property type="entry name" value="HTH_LACI_1"/>
    <property type="match status" value="1"/>
</dbReference>